<dbReference type="PANTHER" id="PTHR10039:SF15">
    <property type="entry name" value="NACHT DOMAIN-CONTAINING PROTEIN"/>
    <property type="match status" value="1"/>
</dbReference>
<evidence type="ECO:0000256" key="2">
    <source>
        <dbReference type="PROSITE-ProRule" id="PRU00023"/>
    </source>
</evidence>
<proteinExistence type="predicted"/>
<reference evidence="5 6" key="1">
    <citation type="submission" date="2023-08" db="EMBL/GenBank/DDBJ databases">
        <authorList>
            <person name="Palmer J.M."/>
        </authorList>
    </citation>
    <scope>NUCLEOTIDE SEQUENCE [LARGE SCALE GENOMIC DNA]</scope>
    <source>
        <strain evidence="5 6">TWF481</strain>
    </source>
</reference>
<dbReference type="InterPro" id="IPR002110">
    <property type="entry name" value="Ankyrin_rpt"/>
</dbReference>
<dbReference type="Gene3D" id="3.40.50.300">
    <property type="entry name" value="P-loop containing nucleotide triphosphate hydrolases"/>
    <property type="match status" value="1"/>
</dbReference>
<keyword evidence="1" id="KW-0677">Repeat</keyword>
<name>A0AAV9WBF9_9PEZI</name>
<dbReference type="AlphaFoldDB" id="A0AAV9WBF9"/>
<protein>
    <recommendedName>
        <fullName evidence="4">Nephrocystin 3-like N-terminal domain-containing protein</fullName>
    </recommendedName>
</protein>
<organism evidence="5 6">
    <name type="scientific">Arthrobotrys musiformis</name>
    <dbReference type="NCBI Taxonomy" id="47236"/>
    <lineage>
        <taxon>Eukaryota</taxon>
        <taxon>Fungi</taxon>
        <taxon>Dikarya</taxon>
        <taxon>Ascomycota</taxon>
        <taxon>Pezizomycotina</taxon>
        <taxon>Orbiliomycetes</taxon>
        <taxon>Orbiliales</taxon>
        <taxon>Orbiliaceae</taxon>
        <taxon>Arthrobotrys</taxon>
    </lineage>
</organism>
<feature type="compositionally biased region" description="Polar residues" evidence="3">
    <location>
        <begin position="923"/>
        <end position="933"/>
    </location>
</feature>
<gene>
    <name evidence="5" type="ORF">TWF481_006798</name>
</gene>
<dbReference type="Proteomes" id="UP001370758">
    <property type="component" value="Unassembled WGS sequence"/>
</dbReference>
<dbReference type="EMBL" id="JAVHJL010000004">
    <property type="protein sequence ID" value="KAK6504861.1"/>
    <property type="molecule type" value="Genomic_DNA"/>
</dbReference>
<feature type="repeat" description="ANK" evidence="2">
    <location>
        <begin position="939"/>
        <end position="971"/>
    </location>
</feature>
<dbReference type="Pfam" id="PF12796">
    <property type="entry name" value="Ank_2"/>
    <property type="match status" value="2"/>
</dbReference>
<dbReference type="InterPro" id="IPR056884">
    <property type="entry name" value="NPHP3-like_N"/>
</dbReference>
<dbReference type="Pfam" id="PF24883">
    <property type="entry name" value="NPHP3_N"/>
    <property type="match status" value="1"/>
</dbReference>
<dbReference type="Gene3D" id="1.25.40.20">
    <property type="entry name" value="Ankyrin repeat-containing domain"/>
    <property type="match status" value="2"/>
</dbReference>
<keyword evidence="6" id="KW-1185">Reference proteome</keyword>
<feature type="repeat" description="ANK" evidence="2">
    <location>
        <begin position="787"/>
        <end position="819"/>
    </location>
</feature>
<dbReference type="PANTHER" id="PTHR10039">
    <property type="entry name" value="AMELOGENIN"/>
    <property type="match status" value="1"/>
</dbReference>
<accession>A0AAV9WBF9</accession>
<dbReference type="InterPro" id="IPR027417">
    <property type="entry name" value="P-loop_NTPase"/>
</dbReference>
<dbReference type="InterPro" id="IPR036770">
    <property type="entry name" value="Ankyrin_rpt-contain_sf"/>
</dbReference>
<feature type="repeat" description="ANK" evidence="2">
    <location>
        <begin position="753"/>
        <end position="785"/>
    </location>
</feature>
<evidence type="ECO:0000256" key="1">
    <source>
        <dbReference type="ARBA" id="ARBA00022737"/>
    </source>
</evidence>
<comment type="caution">
    <text evidence="5">The sequence shown here is derived from an EMBL/GenBank/DDBJ whole genome shotgun (WGS) entry which is preliminary data.</text>
</comment>
<feature type="region of interest" description="Disordered" evidence="3">
    <location>
        <begin position="916"/>
        <end position="940"/>
    </location>
</feature>
<feature type="domain" description="Nephrocystin 3-like N-terminal" evidence="4">
    <location>
        <begin position="178"/>
        <end position="364"/>
    </location>
</feature>
<dbReference type="Pfam" id="PF00023">
    <property type="entry name" value="Ank"/>
    <property type="match status" value="1"/>
</dbReference>
<sequence>MELATGIPALIHTAKALIVYAQDVENAQKEWTGISAHISAIQYLLEEYQEGQKGLPDDPTASRYIKGINLEPRMKEVFAEIEKKIPPKREGLKGKSYYLLKRVMWPMIAKKDVKDLQDKLHTLETELGIAINVDIRNISRTGLERARANEILEWLRVYSFNDEQSKAQSDLETKTTVGTGMHLLQSTELREWLTGDLPKKVFWCNGARGAGKSTQISVVICDLKTQWQDRVHSDKRAMGCTYFYVTPNCLQDLTATKLIVTLLLQLLDQVGSGNPDPNKAYFPKAILDLAGPNVQSRRIPSRQELTKAFIESAECQEFPNGVFLALDNLHLLSVQDRSDQTTDLIEGIYEFLTDIQRSPKIKLLLCGGNTQMNQLLGDTKDINPFELAATPQDLKIYLNDKIEGEDHKAKRFRADLQEEGDLTKEMVIEQLIAKSDKSFLLPALQIKELFNPSRAGSITDILESLPPTFLDGYRADLSKIHGLQHEESIRAKIAISWVYFARRDLSAYELECAVDFGRANGDGSLPHRRNTIDKILDWCQGLLVLAQNSKSDNEDLILGGSPRVQFAHNTVYELLRDKLDLIRRIEGDIAKECINYIDKTDLTEIVSDDGSSRGWREAKARTYGLLSYSAEMWGFHASRANSPQIDDLAVQLLKQDTKFDVLFDKIPRGISTYCEDDISTATGFNLAIHFDYLRVAKLMVSQDLGQVNPENTIQTFGDIVELKPPLLWAIISDAGDTAKWLIQNGADLNIKVAGWSPLHWAVTKGRADIVKLLLENGADPNLRTSDRSETPLILAVMRGLLDISRLLVSHGANTTAHDSEYMTVAHHAAKEGHLSLLQWAIEHGCDPQAKAKGDNTALSFACSQGRHEAVLYLLKLQKYPAEELSPLLDWPVQMGHLEVVCALLVAGADSNHPAYGGWDQSRKTNGGMSTSQKVGDEPSYWTPLQRASRTCSLKMMQLLLDYGASISEKSGGEFDCKGWVLYGSGNESQKKKALELLEKWEQDHQGHYQ</sequence>
<evidence type="ECO:0000313" key="6">
    <source>
        <dbReference type="Proteomes" id="UP001370758"/>
    </source>
</evidence>
<dbReference type="PROSITE" id="PS50297">
    <property type="entry name" value="ANK_REP_REGION"/>
    <property type="match status" value="2"/>
</dbReference>
<dbReference type="SMART" id="SM00248">
    <property type="entry name" value="ANK"/>
    <property type="match status" value="7"/>
</dbReference>
<evidence type="ECO:0000313" key="5">
    <source>
        <dbReference type="EMBL" id="KAK6504861.1"/>
    </source>
</evidence>
<evidence type="ECO:0000256" key="3">
    <source>
        <dbReference type="SAM" id="MobiDB-lite"/>
    </source>
</evidence>
<evidence type="ECO:0000259" key="4">
    <source>
        <dbReference type="Pfam" id="PF24883"/>
    </source>
</evidence>
<dbReference type="PROSITE" id="PS50088">
    <property type="entry name" value="ANK_REPEAT"/>
    <property type="match status" value="3"/>
</dbReference>
<keyword evidence="2" id="KW-0040">ANK repeat</keyword>
<dbReference type="SUPFAM" id="SSF48403">
    <property type="entry name" value="Ankyrin repeat"/>
    <property type="match status" value="1"/>
</dbReference>